<name>A0ABT6C3T2_9MICO</name>
<accession>A0ABT6C3T2</accession>
<dbReference type="SUPFAM" id="SSF51905">
    <property type="entry name" value="FAD/NAD(P)-binding domain"/>
    <property type="match status" value="1"/>
</dbReference>
<dbReference type="PRINTS" id="PR00469">
    <property type="entry name" value="PNDRDTASEII"/>
</dbReference>
<dbReference type="PANTHER" id="PTHR10668">
    <property type="entry name" value="PHYTOENE DEHYDROGENASE"/>
    <property type="match status" value="1"/>
</dbReference>
<dbReference type="Pfam" id="PF13450">
    <property type="entry name" value="NAD_binding_8"/>
    <property type="match status" value="1"/>
</dbReference>
<reference evidence="1 2" key="1">
    <citation type="submission" date="2023-03" db="EMBL/GenBank/DDBJ databases">
        <title>YIM 133296 draft genome.</title>
        <authorList>
            <person name="Xiong L."/>
        </authorList>
    </citation>
    <scope>NUCLEOTIDE SEQUENCE [LARGE SCALE GENOMIC DNA]</scope>
    <source>
        <strain evidence="1 2">YIM 133296</strain>
    </source>
</reference>
<dbReference type="Proteomes" id="UP001528912">
    <property type="component" value="Unassembled WGS sequence"/>
</dbReference>
<keyword evidence="2" id="KW-1185">Reference proteome</keyword>
<organism evidence="1 2">
    <name type="scientific">Luteipulveratus flavus</name>
    <dbReference type="NCBI Taxonomy" id="3031728"/>
    <lineage>
        <taxon>Bacteria</taxon>
        <taxon>Bacillati</taxon>
        <taxon>Actinomycetota</taxon>
        <taxon>Actinomycetes</taxon>
        <taxon>Micrococcales</taxon>
        <taxon>Dermacoccaceae</taxon>
        <taxon>Luteipulveratus</taxon>
    </lineage>
</organism>
<dbReference type="Gene3D" id="3.50.50.60">
    <property type="entry name" value="FAD/NAD(P)-binding domain"/>
    <property type="match status" value="2"/>
</dbReference>
<gene>
    <name evidence="1" type="ORF">P4R38_03855</name>
</gene>
<dbReference type="RefSeq" id="WP_277191122.1">
    <property type="nucleotide sequence ID" value="NZ_JAROAV010000010.1"/>
</dbReference>
<evidence type="ECO:0000313" key="1">
    <source>
        <dbReference type="EMBL" id="MDF8263380.1"/>
    </source>
</evidence>
<dbReference type="EMBL" id="JAROAV010000010">
    <property type="protein sequence ID" value="MDF8263380.1"/>
    <property type="molecule type" value="Genomic_DNA"/>
</dbReference>
<comment type="caution">
    <text evidence="1">The sequence shown here is derived from an EMBL/GenBank/DDBJ whole genome shotgun (WGS) entry which is preliminary data.</text>
</comment>
<dbReference type="InterPro" id="IPR036188">
    <property type="entry name" value="FAD/NAD-bd_sf"/>
</dbReference>
<sequence>MSSSPDRTSYDVVIVGGGHNGLTAAAYLARAGRSVLLLERQDHLGGAAVSAEAFEGMGARLSRYSYLVSLLPRQIIDDLGLRITLRRRRYASYTPRPGADTGLLVDNQDVAATRESFRAVGAGQDADAFAELYERTGRLAEALWPTVTEPLARRAELRSRVDDSIWHDLIERPLGEMIETRLQDDLVRGVVLTDGLISTFARAHQPDLQQNICFLYHVIGGGTGAWDVPVGGMGEVSGALERAAREAGARLRSGSTVSAIDPDGTVSYADADGEHTVRGEYVLCGAAPQVLAGLLGSQTSGPAAEGAQVKVNLLLSRLPRLREAGVDPAAAFGGTFHINELYTQLEDAYATAAGGQVPAPMPAEIYCHSLTDPSILSPQLHASGAQTLTVFSLQTPHRLLDAATHDAQREALEKAVLDSLTSVLAEPIDDVVMRRPDGTPCVETKTTLDLQRTLGMSGGSIFHGPLDWPFAEDDEPLDTPARRWGVATAHDRVLVCGAGSRRGGGVSGLGGYHAARAVLEADRS</sequence>
<proteinExistence type="predicted"/>
<dbReference type="PANTHER" id="PTHR10668:SF103">
    <property type="entry name" value="PYRIDINE NUCLEOTIDE-DISULFIDE OXIDOREDUCTASE DOMAIN-CONTAINING PROTEIN 2"/>
    <property type="match status" value="1"/>
</dbReference>
<protein>
    <submittedName>
        <fullName evidence="1">NAD(P)/FAD-dependent oxidoreductase</fullName>
    </submittedName>
</protein>
<evidence type="ECO:0000313" key="2">
    <source>
        <dbReference type="Proteomes" id="UP001528912"/>
    </source>
</evidence>